<name>A0ABV8QDR9_9GAMM</name>
<evidence type="ECO:0000313" key="4">
    <source>
        <dbReference type="Proteomes" id="UP001595798"/>
    </source>
</evidence>
<dbReference type="InterPro" id="IPR047650">
    <property type="entry name" value="Transpos_IS110"/>
</dbReference>
<reference evidence="4" key="1">
    <citation type="journal article" date="2019" name="Int. J. Syst. Evol. Microbiol.">
        <title>The Global Catalogue of Microorganisms (GCM) 10K type strain sequencing project: providing services to taxonomists for standard genome sequencing and annotation.</title>
        <authorList>
            <consortium name="The Broad Institute Genomics Platform"/>
            <consortium name="The Broad Institute Genome Sequencing Center for Infectious Disease"/>
            <person name="Wu L."/>
            <person name="Ma J."/>
        </authorList>
    </citation>
    <scope>NUCLEOTIDE SEQUENCE [LARGE SCALE GENOMIC DNA]</scope>
    <source>
        <strain evidence="4">CECT 7297</strain>
    </source>
</reference>
<sequence length="341" mass="38581">MQVKLIGIDLAKNVFQICGVNQAGKVVFNRQRTREKFLAELRKYPEVPVVMEACYSAHYWGRTLQSMGHNVQLIPPQHVKPFLRVNKTDACDARAICEASQRPDIHFVPVKSVEQQDLQLLQRLRSRHIRNRTALANQIRSIAAEYGLVFSPTLHQLRIQLPRTLEDADNQLSHVAREMIAAMADDLRVLDRKIEYLTQRLTQQAGHSPQWKRLQSVPGIGPIVAAALLAAVGSGKQFRCGRDLSAWLGLVPRQHSSGTSKRLLGISKNGDRELRALLIHGARAVMSRAKHRDDPLARWLLALRERRGHNKAIVALANKSARIAWRVIRYDETYDVHKAVA</sequence>
<dbReference type="Proteomes" id="UP001595798">
    <property type="component" value="Unassembled WGS sequence"/>
</dbReference>
<dbReference type="NCBIfam" id="NF033542">
    <property type="entry name" value="transpos_IS110"/>
    <property type="match status" value="1"/>
</dbReference>
<dbReference type="InterPro" id="IPR002525">
    <property type="entry name" value="Transp_IS110-like_N"/>
</dbReference>
<dbReference type="InterPro" id="IPR003346">
    <property type="entry name" value="Transposase_20"/>
</dbReference>
<protein>
    <submittedName>
        <fullName evidence="3">IS110 family transposase</fullName>
    </submittedName>
</protein>
<feature type="domain" description="Transposase IS116/IS110/IS902 C-terminal" evidence="2">
    <location>
        <begin position="212"/>
        <end position="290"/>
    </location>
</feature>
<dbReference type="RefSeq" id="WP_379884876.1">
    <property type="nucleotide sequence ID" value="NZ_JBHSDI010000001.1"/>
</dbReference>
<organism evidence="3 4">
    <name type="scientific">Marinobacter lacisalsi</name>
    <dbReference type="NCBI Taxonomy" id="475979"/>
    <lineage>
        <taxon>Bacteria</taxon>
        <taxon>Pseudomonadati</taxon>
        <taxon>Pseudomonadota</taxon>
        <taxon>Gammaproteobacteria</taxon>
        <taxon>Pseudomonadales</taxon>
        <taxon>Marinobacteraceae</taxon>
        <taxon>Marinobacter</taxon>
    </lineage>
</organism>
<accession>A0ABV8QDR9</accession>
<evidence type="ECO:0000313" key="3">
    <source>
        <dbReference type="EMBL" id="MFC4257642.1"/>
    </source>
</evidence>
<dbReference type="PANTHER" id="PTHR33055:SF3">
    <property type="entry name" value="PUTATIVE TRANSPOSASE FOR IS117-RELATED"/>
    <property type="match status" value="1"/>
</dbReference>
<keyword evidence="4" id="KW-1185">Reference proteome</keyword>
<gene>
    <name evidence="3" type="ORF">ACFOZ5_01210</name>
</gene>
<comment type="caution">
    <text evidence="3">The sequence shown here is derived from an EMBL/GenBank/DDBJ whole genome shotgun (WGS) entry which is preliminary data.</text>
</comment>
<proteinExistence type="predicted"/>
<evidence type="ECO:0000259" key="2">
    <source>
        <dbReference type="Pfam" id="PF02371"/>
    </source>
</evidence>
<dbReference type="EMBL" id="JBHSDI010000001">
    <property type="protein sequence ID" value="MFC4257642.1"/>
    <property type="molecule type" value="Genomic_DNA"/>
</dbReference>
<evidence type="ECO:0000259" key="1">
    <source>
        <dbReference type="Pfam" id="PF01548"/>
    </source>
</evidence>
<dbReference type="Pfam" id="PF01548">
    <property type="entry name" value="DEDD_Tnp_IS110"/>
    <property type="match status" value="1"/>
</dbReference>
<dbReference type="PANTHER" id="PTHR33055">
    <property type="entry name" value="TRANSPOSASE FOR INSERTION SEQUENCE ELEMENT IS1111A"/>
    <property type="match status" value="1"/>
</dbReference>
<dbReference type="Pfam" id="PF02371">
    <property type="entry name" value="Transposase_20"/>
    <property type="match status" value="1"/>
</dbReference>
<feature type="domain" description="Transposase IS110-like N-terminal" evidence="1">
    <location>
        <begin position="6"/>
        <end position="143"/>
    </location>
</feature>